<dbReference type="AlphaFoldDB" id="A0A3N0V8T4"/>
<dbReference type="CDD" id="cd18084">
    <property type="entry name" value="RsmE-like"/>
    <property type="match status" value="1"/>
</dbReference>
<dbReference type="GO" id="GO:0005737">
    <property type="term" value="C:cytoplasm"/>
    <property type="evidence" value="ECO:0007669"/>
    <property type="project" value="UniProtKB-SubCell"/>
</dbReference>
<keyword evidence="8 12" id="KW-0808">Transferase</keyword>
<evidence type="ECO:0000256" key="8">
    <source>
        <dbReference type="ARBA" id="ARBA00022679"/>
    </source>
</evidence>
<dbReference type="NCBIfam" id="TIGR00046">
    <property type="entry name" value="RsmE family RNA methyltransferase"/>
    <property type="match status" value="1"/>
</dbReference>
<evidence type="ECO:0000256" key="3">
    <source>
        <dbReference type="ARBA" id="ARBA00012328"/>
    </source>
</evidence>
<dbReference type="FunCoup" id="A0A3N0V8T4">
    <property type="interactions" value="371"/>
</dbReference>
<dbReference type="Gene3D" id="3.40.1280.10">
    <property type="match status" value="1"/>
</dbReference>
<protein>
    <recommendedName>
        <fullName evidence="4 12">Ribosomal RNA small subunit methyltransferase E</fullName>
        <ecNumber evidence="3 12">2.1.1.193</ecNumber>
    </recommendedName>
</protein>
<dbReference type="InterPro" id="IPR046886">
    <property type="entry name" value="RsmE_MTase_dom"/>
</dbReference>
<dbReference type="InterPro" id="IPR029028">
    <property type="entry name" value="Alpha/beta_knot_MTases"/>
</dbReference>
<accession>A0A3N0V8T4</accession>
<dbReference type="GO" id="GO:0070042">
    <property type="term" value="F:rRNA (uridine-N3-)-methyltransferase activity"/>
    <property type="evidence" value="ECO:0007669"/>
    <property type="project" value="TreeGrafter"/>
</dbReference>
<keyword evidence="6 12" id="KW-0698">rRNA processing</keyword>
<evidence type="ECO:0000313" key="15">
    <source>
        <dbReference type="EMBL" id="ROH89115.1"/>
    </source>
</evidence>
<sequence length="240" mass="25759">MTRVYLPQPLAVGALLELPEEAVRHLVQVLRMGNGERLTVFNGEGGEYGAVLEAVARRSASLRVLSHDPIDREAPITVSIAQCVSKGERMDYALQKATELGATGFLPLLSARGVVKLDGERWEKKIEHWRGVVTGAAEQSGRTRLPTVAAPERFENFVAGERPGLKLILAPGGQTRLSALARAETVTALIGPEGGFDEAELALADRHGWQRLALGPRILRTETAPVALLAALLSLHGDLG</sequence>
<dbReference type="SUPFAM" id="SSF75217">
    <property type="entry name" value="alpha/beta knot"/>
    <property type="match status" value="1"/>
</dbReference>
<dbReference type="PIRSF" id="PIRSF015601">
    <property type="entry name" value="MTase_slr0722"/>
    <property type="match status" value="1"/>
</dbReference>
<gene>
    <name evidence="15" type="ORF">ED208_11945</name>
</gene>
<evidence type="ECO:0000256" key="9">
    <source>
        <dbReference type="ARBA" id="ARBA00022691"/>
    </source>
</evidence>
<feature type="domain" description="Ribosomal RNA small subunit methyltransferase E methyltransferase" evidence="13">
    <location>
        <begin position="73"/>
        <end position="232"/>
    </location>
</feature>
<keyword evidence="9 12" id="KW-0949">S-adenosyl-L-methionine</keyword>
<evidence type="ECO:0000256" key="1">
    <source>
        <dbReference type="ARBA" id="ARBA00004496"/>
    </source>
</evidence>
<dbReference type="Pfam" id="PF20260">
    <property type="entry name" value="PUA_4"/>
    <property type="match status" value="1"/>
</dbReference>
<proteinExistence type="inferred from homology"/>
<evidence type="ECO:0000256" key="11">
    <source>
        <dbReference type="ARBA" id="ARBA00047944"/>
    </source>
</evidence>
<dbReference type="GO" id="GO:0070475">
    <property type="term" value="P:rRNA base methylation"/>
    <property type="evidence" value="ECO:0007669"/>
    <property type="project" value="TreeGrafter"/>
</dbReference>
<feature type="domain" description="Ribosomal RNA small subunit methyltransferase E PUA-like" evidence="14">
    <location>
        <begin position="18"/>
        <end position="64"/>
    </location>
</feature>
<name>A0A3N0V8T4_9GAMM</name>
<dbReference type="EMBL" id="RJVO01000005">
    <property type="protein sequence ID" value="ROH89115.1"/>
    <property type="molecule type" value="Genomic_DNA"/>
</dbReference>
<dbReference type="Pfam" id="PF04452">
    <property type="entry name" value="Methyltrans_RNA"/>
    <property type="match status" value="1"/>
</dbReference>
<evidence type="ECO:0000256" key="7">
    <source>
        <dbReference type="ARBA" id="ARBA00022603"/>
    </source>
</evidence>
<evidence type="ECO:0000259" key="14">
    <source>
        <dbReference type="Pfam" id="PF20260"/>
    </source>
</evidence>
<dbReference type="InParanoid" id="A0A3N0V8T4"/>
<dbReference type="PANTHER" id="PTHR30027:SF3">
    <property type="entry name" value="16S RRNA (URACIL(1498)-N(3))-METHYLTRANSFERASE"/>
    <property type="match status" value="1"/>
</dbReference>
<evidence type="ECO:0000259" key="13">
    <source>
        <dbReference type="Pfam" id="PF04452"/>
    </source>
</evidence>
<dbReference type="NCBIfam" id="NF008692">
    <property type="entry name" value="PRK11713.1-5"/>
    <property type="match status" value="1"/>
</dbReference>
<comment type="caution">
    <text evidence="15">The sequence shown here is derived from an EMBL/GenBank/DDBJ whole genome shotgun (WGS) entry which is preliminary data.</text>
</comment>
<evidence type="ECO:0000313" key="16">
    <source>
        <dbReference type="Proteomes" id="UP000282106"/>
    </source>
</evidence>
<reference evidence="15 16" key="1">
    <citation type="submission" date="2018-10" db="EMBL/GenBank/DDBJ databases">
        <authorList>
            <person name="Chen W.-M."/>
        </authorList>
    </citation>
    <scope>NUCLEOTIDE SEQUENCE [LARGE SCALE GENOMIC DNA]</scope>
    <source>
        <strain evidence="15 16">THS-13</strain>
    </source>
</reference>
<dbReference type="InterPro" id="IPR046887">
    <property type="entry name" value="RsmE_PUA-like"/>
</dbReference>
<evidence type="ECO:0000256" key="2">
    <source>
        <dbReference type="ARBA" id="ARBA00005528"/>
    </source>
</evidence>
<evidence type="ECO:0000256" key="12">
    <source>
        <dbReference type="PIRNR" id="PIRNR015601"/>
    </source>
</evidence>
<dbReference type="SUPFAM" id="SSF88697">
    <property type="entry name" value="PUA domain-like"/>
    <property type="match status" value="1"/>
</dbReference>
<comment type="catalytic activity">
    <reaction evidence="11 12">
        <text>uridine(1498) in 16S rRNA + S-adenosyl-L-methionine = N(3)-methyluridine(1498) in 16S rRNA + S-adenosyl-L-homocysteine + H(+)</text>
        <dbReference type="Rhea" id="RHEA:42920"/>
        <dbReference type="Rhea" id="RHEA-COMP:10283"/>
        <dbReference type="Rhea" id="RHEA-COMP:10284"/>
        <dbReference type="ChEBI" id="CHEBI:15378"/>
        <dbReference type="ChEBI" id="CHEBI:57856"/>
        <dbReference type="ChEBI" id="CHEBI:59789"/>
        <dbReference type="ChEBI" id="CHEBI:65315"/>
        <dbReference type="ChEBI" id="CHEBI:74502"/>
        <dbReference type="EC" id="2.1.1.193"/>
    </reaction>
</comment>
<comment type="similarity">
    <text evidence="2 12">Belongs to the RNA methyltransferase RsmE family.</text>
</comment>
<comment type="subcellular location">
    <subcellularLocation>
        <location evidence="1 12">Cytoplasm</location>
    </subcellularLocation>
</comment>
<dbReference type="Gene3D" id="2.40.240.20">
    <property type="entry name" value="Hypothetical PUA domain-like, domain 1"/>
    <property type="match status" value="1"/>
</dbReference>
<keyword evidence="16" id="KW-1185">Reference proteome</keyword>
<dbReference type="InterPro" id="IPR015947">
    <property type="entry name" value="PUA-like_sf"/>
</dbReference>
<dbReference type="PANTHER" id="PTHR30027">
    <property type="entry name" value="RIBOSOMAL RNA SMALL SUBUNIT METHYLTRANSFERASE E"/>
    <property type="match status" value="1"/>
</dbReference>
<evidence type="ECO:0000256" key="6">
    <source>
        <dbReference type="ARBA" id="ARBA00022552"/>
    </source>
</evidence>
<evidence type="ECO:0000256" key="4">
    <source>
        <dbReference type="ARBA" id="ARBA00013673"/>
    </source>
</evidence>
<evidence type="ECO:0000256" key="5">
    <source>
        <dbReference type="ARBA" id="ARBA00022490"/>
    </source>
</evidence>
<dbReference type="RefSeq" id="WP_123212137.1">
    <property type="nucleotide sequence ID" value="NZ_RJVO01000005.1"/>
</dbReference>
<keyword evidence="7 12" id="KW-0489">Methyltransferase</keyword>
<organism evidence="15 16">
    <name type="scientific">Stagnimonas aquatica</name>
    <dbReference type="NCBI Taxonomy" id="2689987"/>
    <lineage>
        <taxon>Bacteria</taxon>
        <taxon>Pseudomonadati</taxon>
        <taxon>Pseudomonadota</taxon>
        <taxon>Gammaproteobacteria</taxon>
        <taxon>Nevskiales</taxon>
        <taxon>Nevskiaceae</taxon>
        <taxon>Stagnimonas</taxon>
    </lineage>
</organism>
<dbReference type="EC" id="2.1.1.193" evidence="3 12"/>
<comment type="function">
    <text evidence="10 12">Specifically methylates the N3 position of the uracil ring of uridine 1498 (m3U1498) in 16S rRNA. Acts on the fully assembled 30S ribosomal subunit.</text>
</comment>
<evidence type="ECO:0000256" key="10">
    <source>
        <dbReference type="ARBA" id="ARBA00025699"/>
    </source>
</evidence>
<dbReference type="Proteomes" id="UP000282106">
    <property type="component" value="Unassembled WGS sequence"/>
</dbReference>
<dbReference type="InterPro" id="IPR029026">
    <property type="entry name" value="tRNA_m1G_MTases_N"/>
</dbReference>
<keyword evidence="5 12" id="KW-0963">Cytoplasm</keyword>
<dbReference type="InterPro" id="IPR006700">
    <property type="entry name" value="RsmE"/>
</dbReference>